<protein>
    <submittedName>
        <fullName evidence="1">Predicted protein</fullName>
    </submittedName>
</protein>
<dbReference type="eggNOG" id="ENOG50308W1">
    <property type="taxonomic scope" value="Bacteria"/>
</dbReference>
<organism evidence="1 2">
    <name type="scientific">Streptomyces viridosporus (strain ATCC 14672 / DSM 40746 / JCM 4963 / KCTC 9882 / NRRL B-12104 / FH 1290)</name>
    <name type="common">Streptomyces ghanaensis</name>
    <dbReference type="NCBI Taxonomy" id="566461"/>
    <lineage>
        <taxon>Bacteria</taxon>
        <taxon>Bacillati</taxon>
        <taxon>Actinomycetota</taxon>
        <taxon>Actinomycetes</taxon>
        <taxon>Kitasatosporales</taxon>
        <taxon>Streptomycetaceae</taxon>
        <taxon>Streptomyces</taxon>
    </lineage>
</organism>
<evidence type="ECO:0000313" key="2">
    <source>
        <dbReference type="Proteomes" id="UP000003824"/>
    </source>
</evidence>
<reference evidence="2" key="1">
    <citation type="submission" date="2008-12" db="EMBL/GenBank/DDBJ databases">
        <title>Annotation of Streptomyces ghanaensis ATCC 14672.</title>
        <authorList>
            <consortium name="The Broad Institute Genome Sequencing Platform"/>
            <consortium name="Broad Institute Microbial Sequencing Center"/>
            <person name="Fischbach M."/>
            <person name="Ward D."/>
            <person name="Young S."/>
            <person name="Kodira C.D."/>
            <person name="Zeng Q."/>
            <person name="Koehrsen M."/>
            <person name="Godfrey P."/>
            <person name="Alvarado L."/>
            <person name="Berlin A.M."/>
            <person name="Borenstein D."/>
            <person name="Chen Z."/>
            <person name="Engels R."/>
            <person name="Freedman E."/>
            <person name="Gellesch M."/>
            <person name="Goldberg J."/>
            <person name="Griggs A."/>
            <person name="Gujja S."/>
            <person name="Heiman D.I."/>
            <person name="Hepburn T.A."/>
            <person name="Howarth C."/>
            <person name="Jen D."/>
            <person name="Larson L."/>
            <person name="Lewis B."/>
            <person name="Mehta T."/>
            <person name="Park D."/>
            <person name="Pearson M."/>
            <person name="Roberts A."/>
            <person name="Saif S."/>
            <person name="Shea T.D."/>
            <person name="Shenoy N."/>
            <person name="Sisk P."/>
            <person name="Stolte C."/>
            <person name="Sykes S.N."/>
            <person name="Walk T."/>
            <person name="White J."/>
            <person name="Yandava C."/>
            <person name="Straight P."/>
            <person name="Clardy J."/>
            <person name="Hung D."/>
            <person name="Kolter R."/>
            <person name="Mekalanos J."/>
            <person name="Walker S."/>
            <person name="Walsh C.T."/>
            <person name="Wieland B.L.C."/>
            <person name="Ilzarbe M."/>
            <person name="Galagan J."/>
            <person name="Nusbaum C."/>
            <person name="Birren B."/>
        </authorList>
    </citation>
    <scope>NUCLEOTIDE SEQUENCE [LARGE SCALE GENOMIC DNA]</scope>
    <source>
        <strain evidence="2">ATCC 14672 / DSM 40746 / JCM 4963 / KCTC 9882 / NRRL B-12104 / FH 1290</strain>
    </source>
</reference>
<proteinExistence type="predicted"/>
<sequence length="396" mass="43506">MGRPCEGDAPCHGRIGIGKDKAWPGSPRCPSGWNWRVLGMPPWRNIRVLRPPSGKLAILNAEMRSAYGCTFCARVEDAACHAAPKSMGRQEALIRARRLKRCSLPISNLLNRILARSARHGKVDASYVATSLPPQYANVASGQGGCRACGARKRAASRRWSEEGAVRIMLSMSLKPLEPFPGMRHKWKALCLRCGKTVFPLLDNVRKGSGCRYCGWATSTLRQLGDPVEAATDLIEAGYEPLEDHPGANRPWSCIHTPCGTRVAVKLAKVRSGFNPCPWCKTNGFDQEAPALVYVLHHSGFNSVKVGVTSTKSDRVRGFQSAGWAMVHCEQFAVGRTAWGVEQEVLRHIREDLGYPPYLSRDVMGSLGGWTETVCADLLPPFNLQTMVQETARSAR</sequence>
<dbReference type="Proteomes" id="UP000003824">
    <property type="component" value="Unassembled WGS sequence"/>
</dbReference>
<evidence type="ECO:0000313" key="1">
    <source>
        <dbReference type="EMBL" id="EFE65639.2"/>
    </source>
</evidence>
<gene>
    <name evidence="1" type="ORF">SSFG_00893</name>
</gene>
<dbReference type="AlphaFoldDB" id="D6A2W4"/>
<accession>D6A2W4</accession>
<dbReference type="EMBL" id="DS999641">
    <property type="protein sequence ID" value="EFE65639.2"/>
    <property type="molecule type" value="Genomic_DNA"/>
</dbReference>
<name>D6A2W4_STRV1</name>